<dbReference type="EMBL" id="NRJG01000152">
    <property type="protein sequence ID" value="RIY35071.1"/>
    <property type="molecule type" value="Genomic_DNA"/>
</dbReference>
<name>A0A3A1YBY7_9GAMM</name>
<accession>A0A3A1YBY7</accession>
<keyword evidence="2" id="KW-1185">Reference proteome</keyword>
<reference evidence="1 2" key="1">
    <citation type="submission" date="2017-08" db="EMBL/GenBank/DDBJ databases">
        <title>Reclassification of Bisgaard taxon 37 and 44.</title>
        <authorList>
            <person name="Christensen H."/>
        </authorList>
    </citation>
    <scope>NUCLEOTIDE SEQUENCE [LARGE SCALE GENOMIC DNA]</scope>
    <source>
        <strain evidence="1 2">111</strain>
    </source>
</reference>
<dbReference type="RefSeq" id="WP_119532410.1">
    <property type="nucleotide sequence ID" value="NZ_JBHSSP010000040.1"/>
</dbReference>
<gene>
    <name evidence="1" type="ORF">CKF58_07130</name>
</gene>
<sequence>MGVLSLLGCAPETSHIVVGGQKISTVAIFQGSEQALKQNQAYNQHRLIPTIAGGDLPISNDMIVINSEIGFTNQSKANAISITKSETLADADDNNESLSADSHSSTTNSQSTNYAYGNYGVSNIFATGNGYAVVGDSNNFADSTTTDNSVSDLAKNLAKGKEIISPALNAE</sequence>
<dbReference type="Proteomes" id="UP000265916">
    <property type="component" value="Unassembled WGS sequence"/>
</dbReference>
<evidence type="ECO:0000313" key="1">
    <source>
        <dbReference type="EMBL" id="RIY35071.1"/>
    </source>
</evidence>
<protein>
    <submittedName>
        <fullName evidence="1">Uncharacterized protein</fullName>
    </submittedName>
</protein>
<evidence type="ECO:0000313" key="2">
    <source>
        <dbReference type="Proteomes" id="UP000265916"/>
    </source>
</evidence>
<dbReference type="AlphaFoldDB" id="A0A3A1YBY7"/>
<proteinExistence type="predicted"/>
<comment type="caution">
    <text evidence="1">The sequence shown here is derived from an EMBL/GenBank/DDBJ whole genome shotgun (WGS) entry which is preliminary data.</text>
</comment>
<organism evidence="1 2">
    <name type="scientific">Psittacicella hinzii</name>
    <dbReference type="NCBI Taxonomy" id="2028575"/>
    <lineage>
        <taxon>Bacteria</taxon>
        <taxon>Pseudomonadati</taxon>
        <taxon>Pseudomonadota</taxon>
        <taxon>Gammaproteobacteria</taxon>
        <taxon>Pasteurellales</taxon>
        <taxon>Psittacicellaceae</taxon>
        <taxon>Psittacicella</taxon>
    </lineage>
</organism>